<evidence type="ECO:0000313" key="3">
    <source>
        <dbReference type="EMBL" id="TFK26151.1"/>
    </source>
</evidence>
<proteinExistence type="predicted"/>
<sequence>MVPADHGHHHQSSISTCHSTLGLGINRLIARVFSLGWRTWPWSAVLLAFRRLWALLRIIPLRLWTGLKRVPSASTKPQTLNIGTDVICASRVPENLLKESSVPQPLEMLTSPAGTLGGSPKIIGTDRMKPAHGTDLPASANKKDPFNTENMSSTECPPIPIGPSVTMPCNFTHEMSNEIPGLVFVTTVKEYERYAKNFIYEQTNEPYIIPACTMDFPGPVLPDQWISYVHPEGTRYYVKPTSNLSLITEARIDDADQYQKIDHYFGAITEYIRKYNIQLPPNPFLVLELRNSGNCGYYFVNHQKRCLFWLDSFDYSDMVQHVRIKHTTSHVGLQMLSHYWYHNELFPHLYHLTDENLHEIDDMVVFAIGDQTTSGNNSISTFEMDTLKQAQSTIMHFRHKDSTIRNISVGAAWFIFRLFTTFYEDRFIYLHGEKGARLQPSQTIFGIWENSWFFETLNAIMLFGPGVHIRKLKSMSIDNIVTEKVWQKFRKSILDDWRDVVLYATVVLSANVSFQTVQSVDNEGVELGHRSHAQRASDFSIVASVGTIIFGLLLLRQHREVMTNAGFLVNRSASRSGIETLAIMYSVPYALLLWSMLSFFASFCIVWFKANDSVSTILISITCGCIALLLLWGISAAYEQEPYVKLLFFRGLDRLKLCCQRILANSKLREELCAPDIEVESKGACIA</sequence>
<evidence type="ECO:0000313" key="4">
    <source>
        <dbReference type="Proteomes" id="UP000307440"/>
    </source>
</evidence>
<dbReference type="EMBL" id="ML210178">
    <property type="protein sequence ID" value="TFK26151.1"/>
    <property type="molecule type" value="Genomic_DNA"/>
</dbReference>
<dbReference type="AlphaFoldDB" id="A0A5C3LCM9"/>
<name>A0A5C3LCM9_COPMA</name>
<feature type="transmembrane region" description="Helical" evidence="2">
    <location>
        <begin position="614"/>
        <end position="638"/>
    </location>
</feature>
<accession>A0A5C3LCM9</accession>
<feature type="region of interest" description="Disordered" evidence="1">
    <location>
        <begin position="133"/>
        <end position="159"/>
    </location>
</feature>
<evidence type="ECO:0000256" key="2">
    <source>
        <dbReference type="SAM" id="Phobius"/>
    </source>
</evidence>
<gene>
    <name evidence="3" type="ORF">FA15DRAFT_667829</name>
</gene>
<dbReference type="OrthoDB" id="2657661at2759"/>
<feature type="transmembrane region" description="Helical" evidence="2">
    <location>
        <begin position="581"/>
        <end position="608"/>
    </location>
</feature>
<keyword evidence="4" id="KW-1185">Reference proteome</keyword>
<protein>
    <recommendedName>
        <fullName evidence="5">WW domain-containing protein</fullName>
    </recommendedName>
</protein>
<evidence type="ECO:0000256" key="1">
    <source>
        <dbReference type="SAM" id="MobiDB-lite"/>
    </source>
</evidence>
<keyword evidence="2" id="KW-1133">Transmembrane helix</keyword>
<keyword evidence="2" id="KW-0472">Membrane</keyword>
<feature type="transmembrane region" description="Helical" evidence="2">
    <location>
        <begin position="537"/>
        <end position="555"/>
    </location>
</feature>
<reference evidence="3 4" key="1">
    <citation type="journal article" date="2019" name="Nat. Ecol. Evol.">
        <title>Megaphylogeny resolves global patterns of mushroom evolution.</title>
        <authorList>
            <person name="Varga T."/>
            <person name="Krizsan K."/>
            <person name="Foldi C."/>
            <person name="Dima B."/>
            <person name="Sanchez-Garcia M."/>
            <person name="Sanchez-Ramirez S."/>
            <person name="Szollosi G.J."/>
            <person name="Szarkandi J.G."/>
            <person name="Papp V."/>
            <person name="Albert L."/>
            <person name="Andreopoulos W."/>
            <person name="Angelini C."/>
            <person name="Antonin V."/>
            <person name="Barry K.W."/>
            <person name="Bougher N.L."/>
            <person name="Buchanan P."/>
            <person name="Buyck B."/>
            <person name="Bense V."/>
            <person name="Catcheside P."/>
            <person name="Chovatia M."/>
            <person name="Cooper J."/>
            <person name="Damon W."/>
            <person name="Desjardin D."/>
            <person name="Finy P."/>
            <person name="Geml J."/>
            <person name="Haridas S."/>
            <person name="Hughes K."/>
            <person name="Justo A."/>
            <person name="Karasinski D."/>
            <person name="Kautmanova I."/>
            <person name="Kiss B."/>
            <person name="Kocsube S."/>
            <person name="Kotiranta H."/>
            <person name="LaButti K.M."/>
            <person name="Lechner B.E."/>
            <person name="Liimatainen K."/>
            <person name="Lipzen A."/>
            <person name="Lukacs Z."/>
            <person name="Mihaltcheva S."/>
            <person name="Morgado L.N."/>
            <person name="Niskanen T."/>
            <person name="Noordeloos M.E."/>
            <person name="Ohm R.A."/>
            <person name="Ortiz-Santana B."/>
            <person name="Ovrebo C."/>
            <person name="Racz N."/>
            <person name="Riley R."/>
            <person name="Savchenko A."/>
            <person name="Shiryaev A."/>
            <person name="Soop K."/>
            <person name="Spirin V."/>
            <person name="Szebenyi C."/>
            <person name="Tomsovsky M."/>
            <person name="Tulloss R.E."/>
            <person name="Uehling J."/>
            <person name="Grigoriev I.V."/>
            <person name="Vagvolgyi C."/>
            <person name="Papp T."/>
            <person name="Martin F.M."/>
            <person name="Miettinen O."/>
            <person name="Hibbett D.S."/>
            <person name="Nagy L.G."/>
        </authorList>
    </citation>
    <scope>NUCLEOTIDE SEQUENCE [LARGE SCALE GENOMIC DNA]</scope>
    <source>
        <strain evidence="3 4">CBS 121175</strain>
    </source>
</reference>
<organism evidence="3 4">
    <name type="scientific">Coprinopsis marcescibilis</name>
    <name type="common">Agaric fungus</name>
    <name type="synonym">Psathyrella marcescibilis</name>
    <dbReference type="NCBI Taxonomy" id="230819"/>
    <lineage>
        <taxon>Eukaryota</taxon>
        <taxon>Fungi</taxon>
        <taxon>Dikarya</taxon>
        <taxon>Basidiomycota</taxon>
        <taxon>Agaricomycotina</taxon>
        <taxon>Agaricomycetes</taxon>
        <taxon>Agaricomycetidae</taxon>
        <taxon>Agaricales</taxon>
        <taxon>Agaricineae</taxon>
        <taxon>Psathyrellaceae</taxon>
        <taxon>Coprinopsis</taxon>
    </lineage>
</organism>
<keyword evidence="2" id="KW-0812">Transmembrane</keyword>
<evidence type="ECO:0008006" key="5">
    <source>
        <dbReference type="Google" id="ProtNLM"/>
    </source>
</evidence>
<dbReference type="Proteomes" id="UP000307440">
    <property type="component" value="Unassembled WGS sequence"/>
</dbReference>